<dbReference type="EMBL" id="JAGYPE010000002">
    <property type="protein sequence ID" value="MBS4181923.1"/>
    <property type="molecule type" value="Genomic_DNA"/>
</dbReference>
<sequence>MDVLGLVPGAVGIALSPLTVASVVFLLGHRRGYGSAVALAAGWVCTIVVALVLAVLVGERLPATSGSGTPVQAVVALVAAALLLGLAAWQWVRRRLPDGSPASSRWSDRMEAIGPGRAFALGALLFLSPKLFVLVLAAGLAFGEAGPSVPEAVLAGAVFVVVSGSTAVLPIVLAVSLGERARRALAGMRAWIARWGSLSLVLVLAGLGVLQLVIGLTGLR</sequence>
<evidence type="ECO:0000313" key="2">
    <source>
        <dbReference type="EMBL" id="MBS4181923.1"/>
    </source>
</evidence>
<dbReference type="AlphaFoldDB" id="A0A942SYA7"/>
<feature type="transmembrane region" description="Helical" evidence="1">
    <location>
        <begin position="6"/>
        <end position="27"/>
    </location>
</feature>
<feature type="transmembrane region" description="Helical" evidence="1">
    <location>
        <begin position="118"/>
        <end position="142"/>
    </location>
</feature>
<protein>
    <submittedName>
        <fullName evidence="2">GAP family protein</fullName>
    </submittedName>
</protein>
<organism evidence="2">
    <name type="scientific">Neobacillus citreus</name>
    <dbReference type="NCBI Taxonomy" id="2833578"/>
    <lineage>
        <taxon>Bacteria</taxon>
        <taxon>Bacillati</taxon>
        <taxon>Bacillota</taxon>
        <taxon>Bacilli</taxon>
        <taxon>Bacillales</taxon>
        <taxon>Bacillaceae</taxon>
        <taxon>Neobacillus</taxon>
    </lineage>
</organism>
<feature type="transmembrane region" description="Helical" evidence="1">
    <location>
        <begin position="154"/>
        <end position="177"/>
    </location>
</feature>
<keyword evidence="1" id="KW-1133">Transmembrane helix</keyword>
<proteinExistence type="predicted"/>
<name>A0A942SYA7_9BACI</name>
<feature type="transmembrane region" description="Helical" evidence="1">
    <location>
        <begin position="70"/>
        <end position="92"/>
    </location>
</feature>
<keyword evidence="1" id="KW-0472">Membrane</keyword>
<gene>
    <name evidence="2" type="ORF">KHB02_11050</name>
</gene>
<comment type="caution">
    <text evidence="2">The sequence shown here is derived from an EMBL/GenBank/DDBJ whole genome shotgun (WGS) entry which is preliminary data.</text>
</comment>
<evidence type="ECO:0000256" key="1">
    <source>
        <dbReference type="SAM" id="Phobius"/>
    </source>
</evidence>
<accession>A0A942SYA7</accession>
<feature type="transmembrane region" description="Helical" evidence="1">
    <location>
        <begin position="198"/>
        <end position="219"/>
    </location>
</feature>
<reference evidence="2" key="1">
    <citation type="submission" date="2021-05" db="EMBL/GenBank/DDBJ databases">
        <title>Novel Bacillus species.</title>
        <authorList>
            <person name="Liu G."/>
        </authorList>
    </citation>
    <scope>NUCLEOTIDE SEQUENCE</scope>
    <source>
        <strain evidence="2">FJAT-50051</strain>
    </source>
</reference>
<keyword evidence="1" id="KW-0812">Transmembrane</keyword>
<feature type="transmembrane region" description="Helical" evidence="1">
    <location>
        <begin position="36"/>
        <end position="58"/>
    </location>
</feature>
<dbReference type="Pfam" id="PF11139">
    <property type="entry name" value="SfLAP"/>
    <property type="match status" value="1"/>
</dbReference>
<dbReference type="InterPro" id="IPR021315">
    <property type="entry name" value="Gap/Sap"/>
</dbReference>